<feature type="transmembrane region" description="Helical" evidence="7">
    <location>
        <begin position="111"/>
        <end position="132"/>
    </location>
</feature>
<keyword evidence="4 7" id="KW-1133">Transmembrane helix</keyword>
<dbReference type="Proteomes" id="UP000029224">
    <property type="component" value="Unassembled WGS sequence"/>
</dbReference>
<feature type="transmembrane region" description="Helical" evidence="7">
    <location>
        <begin position="215"/>
        <end position="238"/>
    </location>
</feature>
<accession>A0A090TY08</accession>
<dbReference type="InterPro" id="IPR001734">
    <property type="entry name" value="Na/solute_symporter"/>
</dbReference>
<dbReference type="Pfam" id="PF00474">
    <property type="entry name" value="SSF"/>
    <property type="match status" value="1"/>
</dbReference>
<keyword evidence="9" id="KW-1185">Reference proteome</keyword>
<feature type="transmembrane region" description="Helical" evidence="7">
    <location>
        <begin position="316"/>
        <end position="340"/>
    </location>
</feature>
<evidence type="ECO:0000256" key="7">
    <source>
        <dbReference type="SAM" id="Phobius"/>
    </source>
</evidence>
<evidence type="ECO:0000256" key="3">
    <source>
        <dbReference type="ARBA" id="ARBA00022692"/>
    </source>
</evidence>
<dbReference type="PROSITE" id="PS50283">
    <property type="entry name" value="NA_SOLUT_SYMP_3"/>
    <property type="match status" value="1"/>
</dbReference>
<comment type="similarity">
    <text evidence="2 6">Belongs to the sodium:solute symporter (SSF) (TC 2.A.21) family.</text>
</comment>
<dbReference type="PANTHER" id="PTHR11819">
    <property type="entry name" value="SOLUTE CARRIER FAMILY 5"/>
    <property type="match status" value="1"/>
</dbReference>
<dbReference type="AlphaFoldDB" id="A0A090TY08"/>
<keyword evidence="3 7" id="KW-0812">Transmembrane</keyword>
<feature type="transmembrane region" description="Helical" evidence="7">
    <location>
        <begin position="274"/>
        <end position="296"/>
    </location>
</feature>
<dbReference type="InterPro" id="IPR038377">
    <property type="entry name" value="Na/Glc_symporter_sf"/>
</dbReference>
<evidence type="ECO:0000256" key="4">
    <source>
        <dbReference type="ARBA" id="ARBA00022989"/>
    </source>
</evidence>
<keyword evidence="5 7" id="KW-0472">Membrane</keyword>
<evidence type="ECO:0000256" key="1">
    <source>
        <dbReference type="ARBA" id="ARBA00004141"/>
    </source>
</evidence>
<comment type="subcellular location">
    <subcellularLocation>
        <location evidence="1">Membrane</location>
        <topology evidence="1">Multi-pass membrane protein</topology>
    </subcellularLocation>
</comment>
<evidence type="ECO:0000256" key="2">
    <source>
        <dbReference type="ARBA" id="ARBA00006434"/>
    </source>
</evidence>
<name>A0A090TY08_9VIBR</name>
<evidence type="ECO:0000256" key="6">
    <source>
        <dbReference type="RuleBase" id="RU362091"/>
    </source>
</evidence>
<feature type="transmembrane region" description="Helical" evidence="7">
    <location>
        <begin position="163"/>
        <end position="182"/>
    </location>
</feature>
<dbReference type="EMBL" id="BBMT01000007">
    <property type="protein sequence ID" value="GAL35767.1"/>
    <property type="molecule type" value="Genomic_DNA"/>
</dbReference>
<dbReference type="Gene3D" id="1.20.1730.10">
    <property type="entry name" value="Sodium/glucose cotransporter"/>
    <property type="match status" value="1"/>
</dbReference>
<proteinExistence type="inferred from homology"/>
<evidence type="ECO:0000313" key="9">
    <source>
        <dbReference type="Proteomes" id="UP000029224"/>
    </source>
</evidence>
<feature type="transmembrane region" description="Helical" evidence="7">
    <location>
        <begin position="377"/>
        <end position="396"/>
    </location>
</feature>
<feature type="transmembrane region" description="Helical" evidence="7">
    <location>
        <begin position="244"/>
        <end position="267"/>
    </location>
</feature>
<dbReference type="PANTHER" id="PTHR11819:SF195">
    <property type="entry name" value="SODIUM_GLUCOSE COTRANSPORTER 4"/>
    <property type="match status" value="1"/>
</dbReference>
<feature type="transmembrane region" description="Helical" evidence="7">
    <location>
        <begin position="28"/>
        <end position="47"/>
    </location>
</feature>
<gene>
    <name evidence="8" type="ORF">JCM19240_614</name>
</gene>
<reference evidence="8 9" key="2">
    <citation type="submission" date="2014-09" db="EMBL/GenBank/DDBJ databases">
        <authorList>
            <consortium name="NBRP consortium"/>
            <person name="Sawabe T."/>
            <person name="Meirelles P."/>
            <person name="Nakanishi M."/>
            <person name="Sayaka M."/>
            <person name="Hattori M."/>
            <person name="Ohkuma M."/>
        </authorList>
    </citation>
    <scope>NUCLEOTIDE SEQUENCE [LARGE SCALE GENOMIC DNA]</scope>
    <source>
        <strain evidence="8 9">JCM 19240</strain>
    </source>
</reference>
<reference evidence="8 9" key="1">
    <citation type="submission" date="2014-09" db="EMBL/GenBank/DDBJ databases">
        <title>Vibrio maritimus JCM 19240. (C210) whole genome shotgun sequence.</title>
        <authorList>
            <person name="Sawabe T."/>
            <person name="Meirelles P."/>
            <person name="Nakanishi M."/>
            <person name="Sayaka M."/>
            <person name="Hattori M."/>
            <person name="Ohkuma M."/>
        </authorList>
    </citation>
    <scope>NUCLEOTIDE SEQUENCE [LARGE SCALE GENOMIC DNA]</scope>
    <source>
        <strain evidence="8 9">JCM 19240</strain>
    </source>
</reference>
<organism evidence="8 9">
    <name type="scientific">Vibrio maritimus</name>
    <dbReference type="NCBI Taxonomy" id="990268"/>
    <lineage>
        <taxon>Bacteria</taxon>
        <taxon>Pseudomonadati</taxon>
        <taxon>Pseudomonadota</taxon>
        <taxon>Gammaproteobacteria</taxon>
        <taxon>Vibrionales</taxon>
        <taxon>Vibrionaceae</taxon>
        <taxon>Vibrio</taxon>
    </lineage>
</organism>
<evidence type="ECO:0000256" key="5">
    <source>
        <dbReference type="ARBA" id="ARBA00023136"/>
    </source>
</evidence>
<feature type="transmembrane region" description="Helical" evidence="7">
    <location>
        <begin position="402"/>
        <end position="420"/>
    </location>
</feature>
<evidence type="ECO:0000313" key="8">
    <source>
        <dbReference type="EMBL" id="GAL35767.1"/>
    </source>
</evidence>
<dbReference type="GO" id="GO:0005886">
    <property type="term" value="C:plasma membrane"/>
    <property type="evidence" value="ECO:0007669"/>
    <property type="project" value="TreeGrafter"/>
</dbReference>
<sequence>MVTIVGVGLLVTFIAASGGSWTVSATNVIQLILLVAITMSVGAFALLEVGGPVTLIDSYPTDTYMGRNMSYWQVFWLWVVMMILKQTMNTNNALSCYRFLVTTNEREAKKAALFAGILFIFGPVMWFVPPWVTATLGVDLMAYYPKLAESANNAAYVYYIDHYLPAGMLGLVLAAMLAATIAPMTTALNRNAGIFVRNVYQAVLNPKVTEQKQLVVGKVVTVINGLLCILAALLFASIDEYSFFDIMMLFGALLQTPLTIPSLLALITLKTPDWSGWATIAVGLSVSFFMQFVFNVDWLLPLFDATSFTNRESVDLLVSMTLIAHIVITGGFFLSTRWFYQESSGERGKEIAQLKVNLESPIGSSEEAKVDTRQGVYLGRMCQILGVLVATIAMTTDSLSDAGVFISIGLAILLAGTHLYRHRNVQATPPNPVTD</sequence>
<dbReference type="GO" id="GO:0005412">
    <property type="term" value="F:D-glucose:sodium symporter activity"/>
    <property type="evidence" value="ECO:0007669"/>
    <property type="project" value="TreeGrafter"/>
</dbReference>
<comment type="caution">
    <text evidence="8">The sequence shown here is derived from an EMBL/GenBank/DDBJ whole genome shotgun (WGS) entry which is preliminary data.</text>
</comment>
<protein>
    <submittedName>
        <fullName evidence="8">Sodium-solute symporter putative</fullName>
    </submittedName>
</protein>